<dbReference type="GO" id="GO:0031146">
    <property type="term" value="P:SCF-dependent proteasomal ubiquitin-dependent protein catabolic process"/>
    <property type="evidence" value="ECO:0007669"/>
    <property type="project" value="TreeGrafter"/>
</dbReference>
<comment type="caution">
    <text evidence="1">The sequence shown here is derived from an EMBL/GenBank/DDBJ whole genome shotgun (WGS) entry which is preliminary data.</text>
</comment>
<keyword evidence="2" id="KW-1185">Reference proteome</keyword>
<dbReference type="OrthoDB" id="9994419at2759"/>
<name>A0A9N8Z083_9GLOM</name>
<dbReference type="PANTHER" id="PTHR13318">
    <property type="entry name" value="PARTNER OF PAIRED, ISOFORM B-RELATED"/>
    <property type="match status" value="1"/>
</dbReference>
<dbReference type="Gene3D" id="3.80.10.10">
    <property type="entry name" value="Ribonuclease Inhibitor"/>
    <property type="match status" value="1"/>
</dbReference>
<organism evidence="1 2">
    <name type="scientific">Paraglomus occultum</name>
    <dbReference type="NCBI Taxonomy" id="144539"/>
    <lineage>
        <taxon>Eukaryota</taxon>
        <taxon>Fungi</taxon>
        <taxon>Fungi incertae sedis</taxon>
        <taxon>Mucoromycota</taxon>
        <taxon>Glomeromycotina</taxon>
        <taxon>Glomeromycetes</taxon>
        <taxon>Paraglomerales</taxon>
        <taxon>Paraglomeraceae</taxon>
        <taxon>Paraglomus</taxon>
    </lineage>
</organism>
<dbReference type="Proteomes" id="UP000789572">
    <property type="component" value="Unassembled WGS sequence"/>
</dbReference>
<dbReference type="GO" id="GO:0019005">
    <property type="term" value="C:SCF ubiquitin ligase complex"/>
    <property type="evidence" value="ECO:0007669"/>
    <property type="project" value="TreeGrafter"/>
</dbReference>
<evidence type="ECO:0000313" key="1">
    <source>
        <dbReference type="EMBL" id="CAG8464323.1"/>
    </source>
</evidence>
<accession>A0A9N8Z083</accession>
<dbReference type="PANTHER" id="PTHR13318:SF95">
    <property type="entry name" value="F-BOX PROTEIN YLR352W"/>
    <property type="match status" value="1"/>
</dbReference>
<dbReference type="AlphaFoldDB" id="A0A9N8Z083"/>
<dbReference type="InterPro" id="IPR032675">
    <property type="entry name" value="LRR_dom_sf"/>
</dbReference>
<reference evidence="1" key="1">
    <citation type="submission" date="2021-06" db="EMBL/GenBank/DDBJ databases">
        <authorList>
            <person name="Kallberg Y."/>
            <person name="Tangrot J."/>
            <person name="Rosling A."/>
        </authorList>
    </citation>
    <scope>NUCLEOTIDE SEQUENCE</scope>
    <source>
        <strain evidence="1">IA702</strain>
    </source>
</reference>
<sequence>MSAVLLRSCPDNIFDSSQSPSFIIKPVRLPYIPPEIIRIVLSFLKNDRQALAACARVNSTFNLHVTPILYSTVSFAFPYNFSLFANTVNYPTYRTQWIKHLDLSAFSTIGLQKSYASLQNIVDPSTLVKIFRTCSSLESLSVSESLEEALTFDVLKTLFFDCNNIKTIDFCGFSRKTFTDAMNRLTAQMGRPQITYDESGYKFVTPAALFPHIKRLSLHECTTLGEYNVIIPLLAHSPNLTHLDVGGCSITDVTLRFMMDYTNIPNTLTHLSTAKCKALSFDGIADFVEQCQSLVHLNVYSDRPVTTALTEQSLIRIMRSQTMKNIETLDIGSTYIMPSVLRAIKENCSTKLKKLGLANAPITSLACITDFLSSMPQLEYVDLTNVPCLNLITTNTLLTSLIKNESHQIHTIELSQALLGKLGTLPKWKIVKNYGRRWYYAKIERKDGIKADRVHGRKLDITETGPERMSNIHQYYSFGV</sequence>
<gene>
    <name evidence="1" type="ORF">POCULU_LOCUS721</name>
</gene>
<dbReference type="EMBL" id="CAJVPJ010000042">
    <property type="protein sequence ID" value="CAG8464323.1"/>
    <property type="molecule type" value="Genomic_DNA"/>
</dbReference>
<dbReference type="SUPFAM" id="SSF52047">
    <property type="entry name" value="RNI-like"/>
    <property type="match status" value="1"/>
</dbReference>
<proteinExistence type="predicted"/>
<protein>
    <submittedName>
        <fullName evidence="1">8752_t:CDS:1</fullName>
    </submittedName>
</protein>
<evidence type="ECO:0000313" key="2">
    <source>
        <dbReference type="Proteomes" id="UP000789572"/>
    </source>
</evidence>